<feature type="repeat" description="ANK" evidence="7">
    <location>
        <begin position="214"/>
        <end position="237"/>
    </location>
</feature>
<feature type="domain" description="PGG" evidence="10">
    <location>
        <begin position="511"/>
        <end position="572"/>
    </location>
</feature>
<evidence type="ECO:0000313" key="11">
    <source>
        <dbReference type="EMBL" id="KAB1201595.1"/>
    </source>
</evidence>
<comment type="caution">
    <text evidence="11">The sequence shown here is derived from an EMBL/GenBank/DDBJ whole genome shotgun (WGS) entry which is preliminary data.</text>
</comment>
<dbReference type="PANTHER" id="PTHR24186:SF36">
    <property type="entry name" value="SERINE_THREONINE-PROTEIN PHOSPHATASE 6 REGULATORY ANKYRIN REPEAT SUBUNIT A-LIKE"/>
    <property type="match status" value="1"/>
</dbReference>
<dbReference type="PROSITE" id="PS50088">
    <property type="entry name" value="ANK_REPEAT"/>
    <property type="match status" value="2"/>
</dbReference>
<proteinExistence type="predicted"/>
<dbReference type="GO" id="GO:0005886">
    <property type="term" value="C:plasma membrane"/>
    <property type="evidence" value="ECO:0007669"/>
    <property type="project" value="TreeGrafter"/>
</dbReference>
<name>A0A6A1UMH3_9ROSI</name>
<evidence type="ECO:0000313" key="12">
    <source>
        <dbReference type="Proteomes" id="UP000516437"/>
    </source>
</evidence>
<evidence type="ECO:0000256" key="9">
    <source>
        <dbReference type="SAM" id="MobiDB-lite"/>
    </source>
</evidence>
<evidence type="ECO:0000256" key="7">
    <source>
        <dbReference type="PROSITE-ProRule" id="PRU00023"/>
    </source>
</evidence>
<evidence type="ECO:0000256" key="1">
    <source>
        <dbReference type="ARBA" id="ARBA00004141"/>
    </source>
</evidence>
<dbReference type="AlphaFoldDB" id="A0A6A1UMH3"/>
<keyword evidence="8" id="KW-0175">Coiled coil</keyword>
<keyword evidence="3" id="KW-0677">Repeat</keyword>
<dbReference type="OrthoDB" id="509238at2759"/>
<feature type="compositionally biased region" description="Polar residues" evidence="9">
    <location>
        <begin position="47"/>
        <end position="56"/>
    </location>
</feature>
<dbReference type="Gene3D" id="1.25.40.20">
    <property type="entry name" value="Ankyrin repeat-containing domain"/>
    <property type="match status" value="2"/>
</dbReference>
<keyword evidence="5 7" id="KW-0040">ANK repeat</keyword>
<comment type="subcellular location">
    <subcellularLocation>
        <location evidence="1">Membrane</location>
        <topology evidence="1">Multi-pass membrane protein</topology>
    </subcellularLocation>
</comment>
<feature type="region of interest" description="Disordered" evidence="9">
    <location>
        <begin position="47"/>
        <end position="83"/>
    </location>
</feature>
<evidence type="ECO:0000256" key="2">
    <source>
        <dbReference type="ARBA" id="ARBA00022692"/>
    </source>
</evidence>
<evidence type="ECO:0000256" key="6">
    <source>
        <dbReference type="ARBA" id="ARBA00023136"/>
    </source>
</evidence>
<evidence type="ECO:0000256" key="3">
    <source>
        <dbReference type="ARBA" id="ARBA00022737"/>
    </source>
</evidence>
<feature type="compositionally biased region" description="Basic and acidic residues" evidence="9">
    <location>
        <begin position="62"/>
        <end position="72"/>
    </location>
</feature>
<dbReference type="InterPro" id="IPR036770">
    <property type="entry name" value="Ankyrin_rpt-contain_sf"/>
</dbReference>
<accession>A0A6A1UMH3</accession>
<dbReference type="Proteomes" id="UP000516437">
    <property type="component" value="Unassembled WGS sequence"/>
</dbReference>
<dbReference type="InterPro" id="IPR002110">
    <property type="entry name" value="Ankyrin_rpt"/>
</dbReference>
<dbReference type="EMBL" id="RXIC02000051">
    <property type="protein sequence ID" value="KAB1201595.1"/>
    <property type="molecule type" value="Genomic_DNA"/>
</dbReference>
<dbReference type="SMART" id="SM00248">
    <property type="entry name" value="ANK"/>
    <property type="match status" value="4"/>
</dbReference>
<dbReference type="Pfam" id="PF13962">
    <property type="entry name" value="PGG"/>
    <property type="match status" value="1"/>
</dbReference>
<keyword evidence="2" id="KW-0812">Transmembrane</keyword>
<evidence type="ECO:0000256" key="8">
    <source>
        <dbReference type="SAM" id="Coils"/>
    </source>
</evidence>
<feature type="compositionally biased region" description="Basic and acidic residues" evidence="9">
    <location>
        <begin position="463"/>
        <end position="472"/>
    </location>
</feature>
<evidence type="ECO:0000259" key="10">
    <source>
        <dbReference type="Pfam" id="PF13962"/>
    </source>
</evidence>
<dbReference type="InterPro" id="IPR026961">
    <property type="entry name" value="PGG_dom"/>
</dbReference>
<dbReference type="Pfam" id="PF12796">
    <property type="entry name" value="Ank_2"/>
    <property type="match status" value="2"/>
</dbReference>
<feature type="region of interest" description="Disordered" evidence="9">
    <location>
        <begin position="463"/>
        <end position="482"/>
    </location>
</feature>
<evidence type="ECO:0000256" key="4">
    <source>
        <dbReference type="ARBA" id="ARBA00022989"/>
    </source>
</evidence>
<evidence type="ECO:0000256" key="5">
    <source>
        <dbReference type="ARBA" id="ARBA00023043"/>
    </source>
</evidence>
<dbReference type="PANTHER" id="PTHR24186">
    <property type="entry name" value="PROTEIN PHOSPHATASE 1 REGULATORY SUBUNIT"/>
    <property type="match status" value="1"/>
</dbReference>
<dbReference type="PROSITE" id="PS50297">
    <property type="entry name" value="ANK_REP_REGION"/>
    <property type="match status" value="2"/>
</dbReference>
<feature type="coiled-coil region" evidence="8">
    <location>
        <begin position="485"/>
        <end position="519"/>
    </location>
</feature>
<reference evidence="11 12" key="1">
    <citation type="journal article" date="2019" name="Plant Biotechnol. J.">
        <title>The red bayberry genome and genetic basis of sex determination.</title>
        <authorList>
            <person name="Jia H.M."/>
            <person name="Jia H.J."/>
            <person name="Cai Q.L."/>
            <person name="Wang Y."/>
            <person name="Zhao H.B."/>
            <person name="Yang W.F."/>
            <person name="Wang G.Y."/>
            <person name="Li Y.H."/>
            <person name="Zhan D.L."/>
            <person name="Shen Y.T."/>
            <person name="Niu Q.F."/>
            <person name="Chang L."/>
            <person name="Qiu J."/>
            <person name="Zhao L."/>
            <person name="Xie H.B."/>
            <person name="Fu W.Y."/>
            <person name="Jin J."/>
            <person name="Li X.W."/>
            <person name="Jiao Y."/>
            <person name="Zhou C.C."/>
            <person name="Tu T."/>
            <person name="Chai C.Y."/>
            <person name="Gao J.L."/>
            <person name="Fan L.J."/>
            <person name="van de Weg E."/>
            <person name="Wang J.Y."/>
            <person name="Gao Z.S."/>
        </authorList>
    </citation>
    <scope>NUCLEOTIDE SEQUENCE [LARGE SCALE GENOMIC DNA]</scope>
    <source>
        <tissue evidence="11">Leaves</tissue>
    </source>
</reference>
<organism evidence="11 12">
    <name type="scientific">Morella rubra</name>
    <name type="common">Chinese bayberry</name>
    <dbReference type="NCBI Taxonomy" id="262757"/>
    <lineage>
        <taxon>Eukaryota</taxon>
        <taxon>Viridiplantae</taxon>
        <taxon>Streptophyta</taxon>
        <taxon>Embryophyta</taxon>
        <taxon>Tracheophyta</taxon>
        <taxon>Spermatophyta</taxon>
        <taxon>Magnoliopsida</taxon>
        <taxon>eudicotyledons</taxon>
        <taxon>Gunneridae</taxon>
        <taxon>Pentapetalae</taxon>
        <taxon>rosids</taxon>
        <taxon>fabids</taxon>
        <taxon>Fagales</taxon>
        <taxon>Myricaceae</taxon>
        <taxon>Morella</taxon>
    </lineage>
</organism>
<feature type="repeat" description="ANK" evidence="7">
    <location>
        <begin position="308"/>
        <end position="340"/>
    </location>
</feature>
<keyword evidence="4" id="KW-1133">Transmembrane helix</keyword>
<keyword evidence="12" id="KW-1185">Reference proteome</keyword>
<keyword evidence="6" id="KW-0472">Membrane</keyword>
<gene>
    <name evidence="11" type="ORF">CJ030_MR0G002912</name>
</gene>
<protein>
    <recommendedName>
        <fullName evidence="10">PGG domain-containing protein</fullName>
    </recommendedName>
</protein>
<dbReference type="Pfam" id="PF00023">
    <property type="entry name" value="Ank"/>
    <property type="match status" value="1"/>
</dbReference>
<dbReference type="SUPFAM" id="SSF48403">
    <property type="entry name" value="Ankyrin repeat"/>
    <property type="match status" value="1"/>
</dbReference>
<sequence length="588" mass="66442">MTSSTEIPNGDQPPPVMNLKLVPNSEALLATVVQTVKNLAHQINTISQSKPLTSPPRSHVSPSHEETGDNHSAHQSPPKHRGADDWRVALHDLLLSDFLKTLMRKAPTNFVDAMTKAQKHLDFEDMFVERLHSTLFTTDSTARMDPILYNAAAKGDIEVFKNTKHPLNSLLTPSENTVVHIYLTCLNQESESTTKFVEELLNMCPSLLWQTNANNETPLHLATRYGHIGIVKFLIHRANTVCQDLESGTYKARMKMVRMTDKDKNTALHEAARFDHLEVVKLLTHDDLEMIEKLLQRFGALPKQADQNGWTPLHLATCQESDKSVKLLLEYDRQVAHMKDAKGRTALHAAAYGGNLSAMLLIISSCPDCCELVDERGWNVLHFFIESPWATKENMKAVLKNPSLSKLLYEKDFDGNTPLHHQFNMEDIKENFIDHSRVDKMALNKQNLTAYDDALSGARLTMEKEKTRRMREDDGEQGGDGTMEKIKEKEKIEKVEKIKEKKKTEKAEMKEKLKNVAEAHLVVATLITTVTFAAGISLPGGFEGRDNQYPGFAVLRRSAAFKAFIFFDVISMKIVEDSDPYKRGKWDE</sequence>